<comment type="subcellular location">
    <subcellularLocation>
        <location evidence="1">Membrane</location>
        <topology evidence="1">Multi-pass membrane protein</topology>
    </subcellularLocation>
</comment>
<dbReference type="PANTHER" id="PTHR11157:SF134">
    <property type="entry name" value="ELONGATION OF FATTY ACIDS PROTEIN 1-RELATED"/>
    <property type="match status" value="1"/>
</dbReference>
<name>A0AAP0G0X8_9ASPA</name>
<keyword evidence="11" id="KW-0275">Fatty acid biosynthesis</keyword>
<keyword evidence="15" id="KW-1185">Reference proteome</keyword>
<feature type="transmembrane region" description="Helical" evidence="13">
    <location>
        <begin position="149"/>
        <end position="166"/>
    </location>
</feature>
<dbReference type="InterPro" id="IPR002076">
    <property type="entry name" value="ELO_fam"/>
</dbReference>
<feature type="transmembrane region" description="Helical" evidence="13">
    <location>
        <begin position="118"/>
        <end position="142"/>
    </location>
</feature>
<evidence type="ECO:0000256" key="9">
    <source>
        <dbReference type="ARBA" id="ARBA00023098"/>
    </source>
</evidence>
<evidence type="ECO:0000313" key="15">
    <source>
        <dbReference type="Proteomes" id="UP001418222"/>
    </source>
</evidence>
<evidence type="ECO:0000256" key="5">
    <source>
        <dbReference type="ARBA" id="ARBA00022679"/>
    </source>
</evidence>
<dbReference type="EC" id="2.3.1.199" evidence="3"/>
<dbReference type="GO" id="GO:0034626">
    <property type="term" value="P:fatty acid elongation, polyunsaturated fatty acid"/>
    <property type="evidence" value="ECO:0007669"/>
    <property type="project" value="TreeGrafter"/>
</dbReference>
<keyword evidence="4" id="KW-0444">Lipid biosynthesis</keyword>
<accession>A0AAP0G0X8</accession>
<evidence type="ECO:0000256" key="7">
    <source>
        <dbReference type="ARBA" id="ARBA00022832"/>
    </source>
</evidence>
<evidence type="ECO:0000256" key="13">
    <source>
        <dbReference type="SAM" id="Phobius"/>
    </source>
</evidence>
<dbReference type="GO" id="GO:0005789">
    <property type="term" value="C:endoplasmic reticulum membrane"/>
    <property type="evidence" value="ECO:0007669"/>
    <property type="project" value="TreeGrafter"/>
</dbReference>
<sequence>MSSSWPPPLRHLRLWLVDPPAISSFEWIPNDTFASSPAFISLTVFSYLTVTLLLHRKILPLPSPPPAFLRALSAAHNLVILLLSAAMAVGCSLSAAAQMPSFNWLLCFPPSTPPRGPVFFWAQVFYLSKIYEFVDTALILLAGGRRLSFLHVYHHAAVVVMCYLWLATAQSLIPIALVTNAGVHVAMYGYYLSTSLGWRWGRRWKRAVTRLQITQFVFSFAVSVGFLCLHFAGGGCEGMSGWVFNAALNASLLALFVDFHYAAYGGVKEEKDM</sequence>
<evidence type="ECO:0000256" key="3">
    <source>
        <dbReference type="ARBA" id="ARBA00012307"/>
    </source>
</evidence>
<feature type="transmembrane region" description="Helical" evidence="13">
    <location>
        <begin position="172"/>
        <end position="192"/>
    </location>
</feature>
<keyword evidence="10 13" id="KW-0472">Membrane</keyword>
<dbReference type="GO" id="GO:0009922">
    <property type="term" value="F:fatty acid elongase activity"/>
    <property type="evidence" value="ECO:0007669"/>
    <property type="project" value="UniProtKB-EC"/>
</dbReference>
<reference evidence="14 15" key="1">
    <citation type="journal article" date="2022" name="Nat. Plants">
        <title>Genomes of leafy and leafless Platanthera orchids illuminate the evolution of mycoheterotrophy.</title>
        <authorList>
            <person name="Li M.H."/>
            <person name="Liu K.W."/>
            <person name="Li Z."/>
            <person name="Lu H.C."/>
            <person name="Ye Q.L."/>
            <person name="Zhang D."/>
            <person name="Wang J.Y."/>
            <person name="Li Y.F."/>
            <person name="Zhong Z.M."/>
            <person name="Liu X."/>
            <person name="Yu X."/>
            <person name="Liu D.K."/>
            <person name="Tu X.D."/>
            <person name="Liu B."/>
            <person name="Hao Y."/>
            <person name="Liao X.Y."/>
            <person name="Jiang Y.T."/>
            <person name="Sun W.H."/>
            <person name="Chen J."/>
            <person name="Chen Y.Q."/>
            <person name="Ai Y."/>
            <person name="Zhai J.W."/>
            <person name="Wu S.S."/>
            <person name="Zhou Z."/>
            <person name="Hsiao Y.Y."/>
            <person name="Wu W.L."/>
            <person name="Chen Y.Y."/>
            <person name="Lin Y.F."/>
            <person name="Hsu J.L."/>
            <person name="Li C.Y."/>
            <person name="Wang Z.W."/>
            <person name="Zhao X."/>
            <person name="Zhong W.Y."/>
            <person name="Ma X.K."/>
            <person name="Ma L."/>
            <person name="Huang J."/>
            <person name="Chen G.Z."/>
            <person name="Huang M.Z."/>
            <person name="Huang L."/>
            <person name="Peng D.H."/>
            <person name="Luo Y.B."/>
            <person name="Zou S.Q."/>
            <person name="Chen S.P."/>
            <person name="Lan S."/>
            <person name="Tsai W.C."/>
            <person name="Van de Peer Y."/>
            <person name="Liu Z.J."/>
        </authorList>
    </citation>
    <scope>NUCLEOTIDE SEQUENCE [LARGE SCALE GENOMIC DNA]</scope>
    <source>
        <strain evidence="14">Lor287</strain>
    </source>
</reference>
<dbReference type="GO" id="GO:0030148">
    <property type="term" value="P:sphingolipid biosynthetic process"/>
    <property type="evidence" value="ECO:0007669"/>
    <property type="project" value="TreeGrafter"/>
</dbReference>
<evidence type="ECO:0000256" key="10">
    <source>
        <dbReference type="ARBA" id="ARBA00023136"/>
    </source>
</evidence>
<evidence type="ECO:0000256" key="8">
    <source>
        <dbReference type="ARBA" id="ARBA00022989"/>
    </source>
</evidence>
<proteinExistence type="inferred from homology"/>
<evidence type="ECO:0000256" key="4">
    <source>
        <dbReference type="ARBA" id="ARBA00022516"/>
    </source>
</evidence>
<evidence type="ECO:0000256" key="6">
    <source>
        <dbReference type="ARBA" id="ARBA00022692"/>
    </source>
</evidence>
<keyword evidence="5" id="KW-0808">Transferase</keyword>
<dbReference type="PANTHER" id="PTHR11157">
    <property type="entry name" value="FATTY ACID ACYL TRANSFERASE-RELATED"/>
    <property type="match status" value="1"/>
</dbReference>
<dbReference type="GO" id="GO:0042761">
    <property type="term" value="P:very long-chain fatty acid biosynthetic process"/>
    <property type="evidence" value="ECO:0007669"/>
    <property type="project" value="TreeGrafter"/>
</dbReference>
<evidence type="ECO:0000313" key="14">
    <source>
        <dbReference type="EMBL" id="KAK8931106.1"/>
    </source>
</evidence>
<keyword evidence="7" id="KW-0276">Fatty acid metabolism</keyword>
<dbReference type="PROSITE" id="PS01188">
    <property type="entry name" value="ELO"/>
    <property type="match status" value="1"/>
</dbReference>
<protein>
    <recommendedName>
        <fullName evidence="3">very-long-chain 3-oxoacyl-CoA synthase</fullName>
        <ecNumber evidence="3">2.3.1.199</ecNumber>
    </recommendedName>
</protein>
<dbReference type="EMBL" id="JBBWWQ010000014">
    <property type="protein sequence ID" value="KAK8931106.1"/>
    <property type="molecule type" value="Genomic_DNA"/>
</dbReference>
<keyword evidence="8 13" id="KW-1133">Transmembrane helix</keyword>
<evidence type="ECO:0000256" key="11">
    <source>
        <dbReference type="ARBA" id="ARBA00023160"/>
    </source>
</evidence>
<dbReference type="GO" id="GO:0019367">
    <property type="term" value="P:fatty acid elongation, saturated fatty acid"/>
    <property type="evidence" value="ECO:0007669"/>
    <property type="project" value="TreeGrafter"/>
</dbReference>
<feature type="transmembrane region" description="Helical" evidence="13">
    <location>
        <begin position="75"/>
        <end position="98"/>
    </location>
</feature>
<dbReference type="AlphaFoldDB" id="A0AAP0G0X8"/>
<feature type="transmembrane region" description="Helical" evidence="13">
    <location>
        <begin position="33"/>
        <end position="54"/>
    </location>
</feature>
<dbReference type="GO" id="GO:0034625">
    <property type="term" value="P:fatty acid elongation, monounsaturated fatty acid"/>
    <property type="evidence" value="ECO:0007669"/>
    <property type="project" value="TreeGrafter"/>
</dbReference>
<comment type="caution">
    <text evidence="14">The sequence shown here is derived from an EMBL/GenBank/DDBJ whole genome shotgun (WGS) entry which is preliminary data.</text>
</comment>
<feature type="transmembrane region" description="Helical" evidence="13">
    <location>
        <begin position="239"/>
        <end position="264"/>
    </location>
</feature>
<comment type="similarity">
    <text evidence="2">Belongs to the ELO family.</text>
</comment>
<evidence type="ECO:0000256" key="12">
    <source>
        <dbReference type="ARBA" id="ARBA00047375"/>
    </source>
</evidence>
<comment type="catalytic activity">
    <reaction evidence="12">
        <text>a very-long-chain acyl-CoA + malonyl-CoA + H(+) = a very-long-chain 3-oxoacyl-CoA + CO2 + CoA</text>
        <dbReference type="Rhea" id="RHEA:32727"/>
        <dbReference type="ChEBI" id="CHEBI:15378"/>
        <dbReference type="ChEBI" id="CHEBI:16526"/>
        <dbReference type="ChEBI" id="CHEBI:57287"/>
        <dbReference type="ChEBI" id="CHEBI:57384"/>
        <dbReference type="ChEBI" id="CHEBI:90725"/>
        <dbReference type="ChEBI" id="CHEBI:90736"/>
        <dbReference type="EC" id="2.3.1.199"/>
    </reaction>
</comment>
<gene>
    <name evidence="14" type="ORF">KSP39_PZI017011</name>
</gene>
<dbReference type="Pfam" id="PF01151">
    <property type="entry name" value="ELO"/>
    <property type="match status" value="1"/>
</dbReference>
<evidence type="ECO:0000256" key="2">
    <source>
        <dbReference type="ARBA" id="ARBA00007263"/>
    </source>
</evidence>
<evidence type="ECO:0000256" key="1">
    <source>
        <dbReference type="ARBA" id="ARBA00004141"/>
    </source>
</evidence>
<dbReference type="InterPro" id="IPR030457">
    <property type="entry name" value="ELO_CS"/>
</dbReference>
<keyword evidence="6 13" id="KW-0812">Transmembrane</keyword>
<keyword evidence="9" id="KW-0443">Lipid metabolism</keyword>
<feature type="transmembrane region" description="Helical" evidence="13">
    <location>
        <begin position="213"/>
        <end position="233"/>
    </location>
</feature>
<organism evidence="14 15">
    <name type="scientific">Platanthera zijinensis</name>
    <dbReference type="NCBI Taxonomy" id="2320716"/>
    <lineage>
        <taxon>Eukaryota</taxon>
        <taxon>Viridiplantae</taxon>
        <taxon>Streptophyta</taxon>
        <taxon>Embryophyta</taxon>
        <taxon>Tracheophyta</taxon>
        <taxon>Spermatophyta</taxon>
        <taxon>Magnoliopsida</taxon>
        <taxon>Liliopsida</taxon>
        <taxon>Asparagales</taxon>
        <taxon>Orchidaceae</taxon>
        <taxon>Orchidoideae</taxon>
        <taxon>Orchideae</taxon>
        <taxon>Orchidinae</taxon>
        <taxon>Platanthera</taxon>
    </lineage>
</organism>
<dbReference type="Proteomes" id="UP001418222">
    <property type="component" value="Unassembled WGS sequence"/>
</dbReference>